<comment type="caution">
    <text evidence="2">The sequence shown here is derived from an EMBL/GenBank/DDBJ whole genome shotgun (WGS) entry which is preliminary data.</text>
</comment>
<feature type="region of interest" description="Disordered" evidence="1">
    <location>
        <begin position="19"/>
        <end position="50"/>
    </location>
</feature>
<keyword evidence="3" id="KW-1185">Reference proteome</keyword>
<evidence type="ECO:0000256" key="1">
    <source>
        <dbReference type="SAM" id="MobiDB-lite"/>
    </source>
</evidence>
<dbReference type="EMBL" id="JBHSDR010000006">
    <property type="protein sequence ID" value="MFC4295944.1"/>
    <property type="molecule type" value="Genomic_DNA"/>
</dbReference>
<name>A0ABV8RRM8_9SPHN</name>
<gene>
    <name evidence="2" type="ORF">ACFO0A_12840</name>
</gene>
<feature type="compositionally biased region" description="Basic and acidic residues" evidence="1">
    <location>
        <begin position="38"/>
        <end position="50"/>
    </location>
</feature>
<evidence type="ECO:0000313" key="2">
    <source>
        <dbReference type="EMBL" id="MFC4295944.1"/>
    </source>
</evidence>
<evidence type="ECO:0000313" key="3">
    <source>
        <dbReference type="Proteomes" id="UP001595828"/>
    </source>
</evidence>
<sequence length="50" mass="5584">MSDAELILELHPTEQNDLAETLGSGQPIATQIEPLPRLSEKSSMRHWPTD</sequence>
<organism evidence="2 3">
    <name type="scientific">Novosphingobium tardum</name>
    <dbReference type="NCBI Taxonomy" id="1538021"/>
    <lineage>
        <taxon>Bacteria</taxon>
        <taxon>Pseudomonadati</taxon>
        <taxon>Pseudomonadota</taxon>
        <taxon>Alphaproteobacteria</taxon>
        <taxon>Sphingomonadales</taxon>
        <taxon>Sphingomonadaceae</taxon>
        <taxon>Novosphingobium</taxon>
    </lineage>
</organism>
<protein>
    <submittedName>
        <fullName evidence="2">Uncharacterized protein</fullName>
    </submittedName>
</protein>
<accession>A0ABV8RRM8</accession>
<reference evidence="3" key="1">
    <citation type="journal article" date="2019" name="Int. J. Syst. Evol. Microbiol.">
        <title>The Global Catalogue of Microorganisms (GCM) 10K type strain sequencing project: providing services to taxonomists for standard genome sequencing and annotation.</title>
        <authorList>
            <consortium name="The Broad Institute Genomics Platform"/>
            <consortium name="The Broad Institute Genome Sequencing Center for Infectious Disease"/>
            <person name="Wu L."/>
            <person name="Ma J."/>
        </authorList>
    </citation>
    <scope>NUCLEOTIDE SEQUENCE [LARGE SCALE GENOMIC DNA]</scope>
    <source>
        <strain evidence="3">CGMCC 1.12989</strain>
    </source>
</reference>
<feature type="compositionally biased region" description="Polar residues" evidence="1">
    <location>
        <begin position="19"/>
        <end position="29"/>
    </location>
</feature>
<dbReference type="RefSeq" id="WP_379539401.1">
    <property type="nucleotide sequence ID" value="NZ_JBHSDR010000006.1"/>
</dbReference>
<dbReference type="Proteomes" id="UP001595828">
    <property type="component" value="Unassembled WGS sequence"/>
</dbReference>
<proteinExistence type="predicted"/>